<dbReference type="OrthoDB" id="5985076at2759"/>
<dbReference type="AlphaFoldDB" id="A0A2B4R493"/>
<evidence type="ECO:0000256" key="1">
    <source>
        <dbReference type="SAM" id="MobiDB-lite"/>
    </source>
</evidence>
<accession>A0A2B4R493</accession>
<name>A0A2B4R493_STYPI</name>
<keyword evidence="4" id="KW-1185">Reference proteome</keyword>
<dbReference type="PROSITE" id="PS52031">
    <property type="entry name" value="GG_LECTIN"/>
    <property type="match status" value="1"/>
</dbReference>
<proteinExistence type="predicted"/>
<dbReference type="Pfam" id="PF15711">
    <property type="entry name" value="ILEI"/>
    <property type="match status" value="1"/>
</dbReference>
<evidence type="ECO:0000259" key="2">
    <source>
        <dbReference type="Pfam" id="PF15711"/>
    </source>
</evidence>
<evidence type="ECO:0000313" key="3">
    <source>
        <dbReference type="EMBL" id="PFX11125.1"/>
    </source>
</evidence>
<evidence type="ECO:0000313" key="4">
    <source>
        <dbReference type="Proteomes" id="UP000225706"/>
    </source>
</evidence>
<organism evidence="3 4">
    <name type="scientific">Stylophora pistillata</name>
    <name type="common">Smooth cauliflower coral</name>
    <dbReference type="NCBI Taxonomy" id="50429"/>
    <lineage>
        <taxon>Eukaryota</taxon>
        <taxon>Metazoa</taxon>
        <taxon>Cnidaria</taxon>
        <taxon>Anthozoa</taxon>
        <taxon>Hexacorallia</taxon>
        <taxon>Scleractinia</taxon>
        <taxon>Astrocoeniina</taxon>
        <taxon>Pocilloporidae</taxon>
        <taxon>Stylophora</taxon>
    </lineage>
</organism>
<gene>
    <name evidence="3" type="ORF">AWC38_SpisGene25368</name>
</gene>
<dbReference type="EMBL" id="LSMT01003559">
    <property type="protein sequence ID" value="PFX11125.1"/>
    <property type="molecule type" value="Genomic_DNA"/>
</dbReference>
<sequence>MNTENTFFNAGIVQNSVNFDTHGNGAAGTQLRDFLNAIAGEKIILIAVQDEGSRFLQKAFDALTIIGGYHVSSLEYRGSYALIGYPREKKPSYVKQVQRKSGQGPSVISATVPLTK</sequence>
<protein>
    <recommendedName>
        <fullName evidence="2">ILEI/PANDER domain-containing protein</fullName>
    </recommendedName>
</protein>
<comment type="caution">
    <text evidence="3">The sequence shown here is derived from an EMBL/GenBank/DDBJ whole genome shotgun (WGS) entry which is preliminary data.</text>
</comment>
<dbReference type="InterPro" id="IPR039477">
    <property type="entry name" value="ILEI/PANDER_dom"/>
</dbReference>
<feature type="domain" description="ILEI/PANDER" evidence="2">
    <location>
        <begin position="11"/>
        <end position="85"/>
    </location>
</feature>
<reference evidence="4" key="1">
    <citation type="journal article" date="2017" name="bioRxiv">
        <title>Comparative analysis of the genomes of Stylophora pistillata and Acropora digitifera provides evidence for extensive differences between species of corals.</title>
        <authorList>
            <person name="Voolstra C.R."/>
            <person name="Li Y."/>
            <person name="Liew Y.J."/>
            <person name="Baumgarten S."/>
            <person name="Zoccola D."/>
            <person name="Flot J.-F."/>
            <person name="Tambutte S."/>
            <person name="Allemand D."/>
            <person name="Aranda M."/>
        </authorList>
    </citation>
    <scope>NUCLEOTIDE SEQUENCE [LARGE SCALE GENOMIC DNA]</scope>
</reference>
<dbReference type="Proteomes" id="UP000225706">
    <property type="component" value="Unassembled WGS sequence"/>
</dbReference>
<feature type="non-terminal residue" evidence="3">
    <location>
        <position position="116"/>
    </location>
</feature>
<feature type="compositionally biased region" description="Polar residues" evidence="1">
    <location>
        <begin position="99"/>
        <end position="116"/>
    </location>
</feature>
<feature type="region of interest" description="Disordered" evidence="1">
    <location>
        <begin position="95"/>
        <end position="116"/>
    </location>
</feature>